<name>A0A9P4TDI7_CURKU</name>
<evidence type="ECO:0000313" key="1">
    <source>
        <dbReference type="EMBL" id="KAF3001959.1"/>
    </source>
</evidence>
<dbReference type="EMBL" id="SWKU01000012">
    <property type="protein sequence ID" value="KAF3001959.1"/>
    <property type="molecule type" value="Genomic_DNA"/>
</dbReference>
<protein>
    <submittedName>
        <fullName evidence="1">Uncharacterized protein</fullName>
    </submittedName>
</protein>
<organism evidence="1 2">
    <name type="scientific">Curvularia kusanoi</name>
    <name type="common">Cochliobolus kusanoi</name>
    <dbReference type="NCBI Taxonomy" id="90978"/>
    <lineage>
        <taxon>Eukaryota</taxon>
        <taxon>Fungi</taxon>
        <taxon>Dikarya</taxon>
        <taxon>Ascomycota</taxon>
        <taxon>Pezizomycotina</taxon>
        <taxon>Dothideomycetes</taxon>
        <taxon>Pleosporomycetidae</taxon>
        <taxon>Pleosporales</taxon>
        <taxon>Pleosporineae</taxon>
        <taxon>Pleosporaceae</taxon>
        <taxon>Curvularia</taxon>
    </lineage>
</organism>
<proteinExistence type="predicted"/>
<evidence type="ECO:0000313" key="2">
    <source>
        <dbReference type="Proteomes" id="UP000801428"/>
    </source>
</evidence>
<reference evidence="1" key="1">
    <citation type="submission" date="2019-04" db="EMBL/GenBank/DDBJ databases">
        <title>Sequencing of skin fungus with MAO and IRED activity.</title>
        <authorList>
            <person name="Marsaioli A.J."/>
            <person name="Bonatto J.M.C."/>
            <person name="Reis Junior O."/>
        </authorList>
    </citation>
    <scope>NUCLEOTIDE SEQUENCE</scope>
    <source>
        <strain evidence="1">30M1</strain>
    </source>
</reference>
<accession>A0A9P4TDI7</accession>
<dbReference type="Proteomes" id="UP000801428">
    <property type="component" value="Unassembled WGS sequence"/>
</dbReference>
<comment type="caution">
    <text evidence="1">The sequence shown here is derived from an EMBL/GenBank/DDBJ whole genome shotgun (WGS) entry which is preliminary data.</text>
</comment>
<dbReference type="OrthoDB" id="3789508at2759"/>
<sequence length="329" mass="37754">MLLEKLPIELVQHTIDLVLSDQNLHEQRDTLTILCRVNKALKNQVTALCMRNVQDTRYGAEWWPQVPFLVRFHMAREAIAAAPSVGEKRTIATYMHAVALLLKQYAMLHDPQGTGQFSHKRWLGETASVLALKGADSFHVVLLKQHTKLETAMLEDGKAIDSACPYLKVSKKDPFFTRRNALEWACAHGLEVSALRLVAMAKKQGKITASYLPTAAAVCIMHTTKDTRPLLFYLLHNLDMIAYCPPFCRKLQYCGRNIPIPEWTRKLLLSLAQHKRSEGLFILRKYYPYADSPNIASTLRKEHHWESMKMFMEIERPYCNFEVRDETDA</sequence>
<dbReference type="AlphaFoldDB" id="A0A9P4TDI7"/>
<gene>
    <name evidence="1" type="ORF">E8E13_007326</name>
</gene>
<keyword evidence="2" id="KW-1185">Reference proteome</keyword>